<dbReference type="EC" id="3.6.1.29" evidence="2 12"/>
<comment type="cofactor">
    <cofactor evidence="1 12">
        <name>Mn(2+)</name>
        <dbReference type="ChEBI" id="CHEBI:29035"/>
    </cofactor>
</comment>
<evidence type="ECO:0000256" key="9">
    <source>
        <dbReference type="PIRSR" id="PIRSR639383-2"/>
    </source>
</evidence>
<evidence type="ECO:0000256" key="12">
    <source>
        <dbReference type="RuleBase" id="RU366076"/>
    </source>
</evidence>
<feature type="binding site" evidence="9">
    <location>
        <begin position="170"/>
        <end position="173"/>
    </location>
    <ligand>
        <name>substrate</name>
    </ligand>
</feature>
<evidence type="ECO:0000259" key="14">
    <source>
        <dbReference type="PROSITE" id="PS51084"/>
    </source>
</evidence>
<keyword evidence="5 12" id="KW-0378">Hydrolase</keyword>
<feature type="active site" description="Tele-AMP-histidine intermediate" evidence="8">
    <location>
        <position position="177"/>
    </location>
</feature>
<gene>
    <name evidence="15" type="ORF">DEBR0S4_01002G</name>
</gene>
<dbReference type="Gene3D" id="3.30.428.10">
    <property type="entry name" value="HIT-like"/>
    <property type="match status" value="1"/>
</dbReference>
<reference evidence="15 16" key="1">
    <citation type="submission" date="2019-07" db="EMBL/GenBank/DDBJ databases">
        <authorList>
            <person name="Friedrich A."/>
            <person name="Schacherer J."/>
        </authorList>
    </citation>
    <scope>NUCLEOTIDE SEQUENCE [LARGE SCALE GENOMIC DNA]</scope>
</reference>
<keyword evidence="16" id="KW-1185">Reference proteome</keyword>
<accession>A0A7D9CZ36</accession>
<dbReference type="FunFam" id="3.30.428.10:FF:000011">
    <property type="entry name" value="Fragile histidine triad"/>
    <property type="match status" value="1"/>
</dbReference>
<feature type="short sequence motif" description="Histidine triad motif" evidence="11">
    <location>
        <begin position="175"/>
        <end position="179"/>
    </location>
</feature>
<dbReference type="CDD" id="cd01275">
    <property type="entry name" value="FHIT"/>
    <property type="match status" value="1"/>
</dbReference>
<protein>
    <recommendedName>
        <fullName evidence="3 12">Bis(5'-adenosyl)-triphosphatase</fullName>
        <ecNumber evidence="2 12">3.6.1.29</ecNumber>
    </recommendedName>
</protein>
<evidence type="ECO:0000313" key="15">
    <source>
        <dbReference type="EMBL" id="VUG18733.1"/>
    </source>
</evidence>
<comment type="catalytic activity">
    <reaction evidence="7 12">
        <text>P(1),P(3)-bis(5'-adenosyl) triphosphate + H2O = AMP + ADP + 2 H(+)</text>
        <dbReference type="Rhea" id="RHEA:13893"/>
        <dbReference type="ChEBI" id="CHEBI:15377"/>
        <dbReference type="ChEBI" id="CHEBI:15378"/>
        <dbReference type="ChEBI" id="CHEBI:58529"/>
        <dbReference type="ChEBI" id="CHEBI:456215"/>
        <dbReference type="ChEBI" id="CHEBI:456216"/>
        <dbReference type="EC" id="3.6.1.29"/>
    </reaction>
</comment>
<evidence type="ECO:0000256" key="3">
    <source>
        <dbReference type="ARBA" id="ARBA00014605"/>
    </source>
</evidence>
<evidence type="ECO:0000256" key="6">
    <source>
        <dbReference type="ARBA" id="ARBA00025241"/>
    </source>
</evidence>
<evidence type="ECO:0000256" key="1">
    <source>
        <dbReference type="ARBA" id="ARBA00001936"/>
    </source>
</evidence>
<dbReference type="PANTHER" id="PTHR46243:SF1">
    <property type="entry name" value="BIS(5'-ADENOSYL)-TRIPHOSPHATASE"/>
    <property type="match status" value="1"/>
</dbReference>
<name>A0A7D9CZ36_DEKBR</name>
<dbReference type="InterPro" id="IPR039383">
    <property type="entry name" value="FHIT"/>
</dbReference>
<dbReference type="GO" id="GO:0000166">
    <property type="term" value="F:nucleotide binding"/>
    <property type="evidence" value="ECO:0007669"/>
    <property type="project" value="UniProtKB-KW"/>
</dbReference>
<evidence type="ECO:0000256" key="8">
    <source>
        <dbReference type="PIRSR" id="PIRSR639383-1"/>
    </source>
</evidence>
<keyword evidence="4 12" id="KW-0547">Nucleotide-binding</keyword>
<evidence type="ECO:0000256" key="5">
    <source>
        <dbReference type="ARBA" id="ARBA00022801"/>
    </source>
</evidence>
<keyword evidence="13" id="KW-0812">Transmembrane</keyword>
<dbReference type="GO" id="GO:0047710">
    <property type="term" value="F:bis(5'-adenosyl)-triphosphatase activity"/>
    <property type="evidence" value="ECO:0007669"/>
    <property type="project" value="UniProtKB-UniRule"/>
</dbReference>
<feature type="binding site" evidence="9">
    <location>
        <position position="164"/>
    </location>
    <ligand>
        <name>substrate</name>
    </ligand>
</feature>
<feature type="site" description="Important for induction of apoptosis" evidence="10">
    <location>
        <position position="194"/>
    </location>
</feature>
<keyword evidence="13" id="KW-1133">Transmembrane helix</keyword>
<evidence type="ECO:0000256" key="10">
    <source>
        <dbReference type="PIRSR" id="PIRSR639383-3"/>
    </source>
</evidence>
<feature type="domain" description="HIT" evidence="14">
    <location>
        <begin position="83"/>
        <end position="194"/>
    </location>
</feature>
<organism evidence="15 16">
    <name type="scientific">Dekkera bruxellensis</name>
    <name type="common">Brettanomyces custersii</name>
    <dbReference type="NCBI Taxonomy" id="5007"/>
    <lineage>
        <taxon>Eukaryota</taxon>
        <taxon>Fungi</taxon>
        <taxon>Dikarya</taxon>
        <taxon>Ascomycota</taxon>
        <taxon>Saccharomycotina</taxon>
        <taxon>Pichiomycetes</taxon>
        <taxon>Pichiales</taxon>
        <taxon>Pichiaceae</taxon>
        <taxon>Brettanomyces</taxon>
    </lineage>
</organism>
<keyword evidence="13" id="KW-0472">Membrane</keyword>
<evidence type="ECO:0000313" key="16">
    <source>
        <dbReference type="Proteomes" id="UP000478008"/>
    </source>
</evidence>
<dbReference type="Proteomes" id="UP000478008">
    <property type="component" value="Unassembled WGS sequence"/>
</dbReference>
<evidence type="ECO:0000256" key="11">
    <source>
        <dbReference type="PROSITE-ProRule" id="PRU00464"/>
    </source>
</evidence>
<dbReference type="PANTHER" id="PTHR46243">
    <property type="entry name" value="BIS(5'-ADENOSYL)-TRIPHOSPHATASE"/>
    <property type="match status" value="1"/>
</dbReference>
<feature type="transmembrane region" description="Helical" evidence="13">
    <location>
        <begin position="12"/>
        <end position="39"/>
    </location>
</feature>
<feature type="binding site" evidence="9">
    <location>
        <position position="179"/>
    </location>
    <ligand>
        <name>substrate</name>
    </ligand>
</feature>
<proteinExistence type="predicted"/>
<dbReference type="Pfam" id="PF01230">
    <property type="entry name" value="HIT"/>
    <property type="match status" value="1"/>
</dbReference>
<feature type="binding site" evidence="9">
    <location>
        <position position="108"/>
    </location>
    <ligand>
        <name>substrate</name>
    </ligand>
</feature>
<evidence type="ECO:0000256" key="7">
    <source>
        <dbReference type="ARBA" id="ARBA00047780"/>
    </source>
</evidence>
<dbReference type="EMBL" id="CABFWN010000004">
    <property type="protein sequence ID" value="VUG18733.1"/>
    <property type="molecule type" value="Genomic_DNA"/>
</dbReference>
<comment type="function">
    <text evidence="6">Cleaves A-5'-PPP-5'A to yield AMP and ADP. Can cleave all dinucleoside polyphosphates, provided the phosphate chain contains at least 3 phosphates and that 1 of the 2 bases composing the nucleotide is a purine. Is most effective on dinucleoside triphosphates. Negatively regulates intracellular dinucleoside polyphosphate levels, which elevate following heat shock.</text>
</comment>
<evidence type="ECO:0000256" key="2">
    <source>
        <dbReference type="ARBA" id="ARBA00012377"/>
    </source>
</evidence>
<dbReference type="InterPro" id="IPR051884">
    <property type="entry name" value="Bis(5'-adenosyl)-TPase_reg"/>
</dbReference>
<dbReference type="PROSITE" id="PS51084">
    <property type="entry name" value="HIT_2"/>
    <property type="match status" value="1"/>
</dbReference>
<evidence type="ECO:0000256" key="4">
    <source>
        <dbReference type="ARBA" id="ARBA00022741"/>
    </source>
</evidence>
<dbReference type="SUPFAM" id="SSF54197">
    <property type="entry name" value="HIT-like"/>
    <property type="match status" value="1"/>
</dbReference>
<sequence length="265" mass="30923">MWIKIEANPLFVFLFSVLLIFFFQTGIILFYLTPLYIFLPSPTLFPNQLSSFNYNHHTTINKINKTFTIILMSTQQDMAAAPSKIFFYKFPVTPQVFYRGKYTYALVNLKPIVPGHVLVVPYRRVPRLKMLTVKESVDFMATVQLIHAFIEKIYKADSLNIAMQDGIAAGQSVPHVHCHIIPRYLKDGYGDHIYDLLEQNEANLNGFFKKVCKERVIAADMDRHPRPMEVMQKEATWLHEELEKFLKEYKPKEEADPEDEIVRDD</sequence>
<evidence type="ECO:0000256" key="13">
    <source>
        <dbReference type="SAM" id="Phobius"/>
    </source>
</evidence>
<dbReference type="AlphaFoldDB" id="A0A7D9CZ36"/>
<dbReference type="InterPro" id="IPR036265">
    <property type="entry name" value="HIT-like_sf"/>
</dbReference>
<dbReference type="InterPro" id="IPR011146">
    <property type="entry name" value="HIT-like"/>
</dbReference>